<evidence type="ECO:0000313" key="2">
    <source>
        <dbReference type="RefSeq" id="XP_065664914.1"/>
    </source>
</evidence>
<sequence>MFKPCLKALNSLNKFKDLFDGKKEIENIQEKLFTLLADKTKNTDLCQESSDEWNSSIYIDPITAPFENANVFGTRTSAVITVDTNNHVVFHEKTKADAEQQIID</sequence>
<gene>
    <name evidence="2" type="primary">LOC136086627</name>
</gene>
<dbReference type="InterPro" id="IPR008551">
    <property type="entry name" value="TANGO2"/>
</dbReference>
<dbReference type="RefSeq" id="XP_065664914.1">
    <property type="nucleotide sequence ID" value="XM_065808842.1"/>
</dbReference>
<evidence type="ECO:0000313" key="1">
    <source>
        <dbReference type="Proteomes" id="UP001652625"/>
    </source>
</evidence>
<dbReference type="Pfam" id="PF05742">
    <property type="entry name" value="TANGO2"/>
    <property type="match status" value="1"/>
</dbReference>
<keyword evidence="1" id="KW-1185">Reference proteome</keyword>
<organism evidence="1 2">
    <name type="scientific">Hydra vulgaris</name>
    <name type="common">Hydra</name>
    <name type="synonym">Hydra attenuata</name>
    <dbReference type="NCBI Taxonomy" id="6087"/>
    <lineage>
        <taxon>Eukaryota</taxon>
        <taxon>Metazoa</taxon>
        <taxon>Cnidaria</taxon>
        <taxon>Hydrozoa</taxon>
        <taxon>Hydroidolina</taxon>
        <taxon>Anthoathecata</taxon>
        <taxon>Aplanulata</taxon>
        <taxon>Hydridae</taxon>
        <taxon>Hydra</taxon>
    </lineage>
</organism>
<protein>
    <submittedName>
        <fullName evidence="2">Uncharacterized protein LOC136086627</fullName>
    </submittedName>
</protein>
<proteinExistence type="predicted"/>
<accession>A0ABM4CSN5</accession>
<dbReference type="Proteomes" id="UP001652625">
    <property type="component" value="Chromosome 10"/>
</dbReference>
<reference evidence="2" key="1">
    <citation type="submission" date="2025-08" db="UniProtKB">
        <authorList>
            <consortium name="RefSeq"/>
        </authorList>
    </citation>
    <scope>IDENTIFICATION</scope>
</reference>
<name>A0ABM4CSN5_HYDVU</name>
<dbReference type="GeneID" id="136086627"/>